<dbReference type="InterPro" id="IPR038507">
    <property type="entry name" value="YcnI-like_sf"/>
</dbReference>
<keyword evidence="5" id="KW-1185">Reference proteome</keyword>
<dbReference type="CDD" id="cd08545">
    <property type="entry name" value="YcnI_like"/>
    <property type="match status" value="1"/>
</dbReference>
<reference evidence="5" key="1">
    <citation type="submission" date="2016-02" db="EMBL/GenBank/DDBJ databases">
        <authorList>
            <person name="Wibberg D."/>
        </authorList>
    </citation>
    <scope>NUCLEOTIDE SEQUENCE [LARGE SCALE GENOMIC DNA]</scope>
</reference>
<evidence type="ECO:0000259" key="3">
    <source>
        <dbReference type="Pfam" id="PF07987"/>
    </source>
</evidence>
<keyword evidence="2" id="KW-0732">Signal</keyword>
<dbReference type="Proteomes" id="UP000199013">
    <property type="component" value="Unassembled WGS sequence"/>
</dbReference>
<protein>
    <submittedName>
        <fullName evidence="4">Nuclear export factor GLE1</fullName>
    </submittedName>
</protein>
<accession>A0A1C3PH31</accession>
<keyword evidence="1" id="KW-1133">Transmembrane helix</keyword>
<organism evidence="4 5">
    <name type="scientific">Candidatus Protofrankia californiensis</name>
    <dbReference type="NCBI Taxonomy" id="1839754"/>
    <lineage>
        <taxon>Bacteria</taxon>
        <taxon>Bacillati</taxon>
        <taxon>Actinomycetota</taxon>
        <taxon>Actinomycetes</taxon>
        <taxon>Frankiales</taxon>
        <taxon>Frankiaceae</taxon>
        <taxon>Protofrankia</taxon>
    </lineage>
</organism>
<evidence type="ECO:0000313" key="4">
    <source>
        <dbReference type="EMBL" id="SBW29100.1"/>
    </source>
</evidence>
<evidence type="ECO:0000256" key="1">
    <source>
        <dbReference type="SAM" id="Phobius"/>
    </source>
</evidence>
<name>A0A1C3PH31_9ACTN</name>
<feature type="domain" description="YncI copper-binding" evidence="3">
    <location>
        <begin position="28"/>
        <end position="177"/>
    </location>
</feature>
<evidence type="ECO:0000313" key="5">
    <source>
        <dbReference type="Proteomes" id="UP000199013"/>
    </source>
</evidence>
<gene>
    <name evidence="4" type="ORF">FDG2_6439</name>
</gene>
<dbReference type="Pfam" id="PF07987">
    <property type="entry name" value="DUF1775"/>
    <property type="match status" value="1"/>
</dbReference>
<sequence length="257" mass="25829">MSRTTRGIAVLGAALTGVIAFALPASAHVTVQPKSAAAGSYTTVSFKVPTERDDASTTKLEVQFPADTPISSVSIEPHPGWSYEVAKTKLAQPIKSDDGSISEVIAQITWVASSADTAIKPGEFAVFNVSAGPLPDKAGTLAFKTLQTYSNGEVVRWIDVAQPGQNEPEHPAPVLALTVAGSDNTASHGASAAGASPGASPAAGTDALINTASNSTDNSDGTARGLGIAGLVVGLVGIGIGAVALLGGRRRRGTTTS</sequence>
<feature type="chain" id="PRO_5008679889" evidence="2">
    <location>
        <begin position="28"/>
        <end position="257"/>
    </location>
</feature>
<dbReference type="AlphaFoldDB" id="A0A1C3PH31"/>
<keyword evidence="1" id="KW-0472">Membrane</keyword>
<keyword evidence="1" id="KW-0812">Transmembrane</keyword>
<proteinExistence type="predicted"/>
<feature type="transmembrane region" description="Helical" evidence="1">
    <location>
        <begin position="225"/>
        <end position="247"/>
    </location>
</feature>
<evidence type="ECO:0000256" key="2">
    <source>
        <dbReference type="SAM" id="SignalP"/>
    </source>
</evidence>
<dbReference type="EMBL" id="FLUV01002667">
    <property type="protein sequence ID" value="SBW29100.1"/>
    <property type="molecule type" value="Genomic_DNA"/>
</dbReference>
<dbReference type="InterPro" id="IPR012533">
    <property type="entry name" value="YcnI-copper_dom"/>
</dbReference>
<dbReference type="Gene3D" id="2.60.40.2230">
    <property type="entry name" value="Uncharacterised protein YcnI-like PF07987, DUF1775"/>
    <property type="match status" value="1"/>
</dbReference>
<feature type="signal peptide" evidence="2">
    <location>
        <begin position="1"/>
        <end position="27"/>
    </location>
</feature>